<gene>
    <name evidence="1" type="ORF">SMN809_LOCUS23126</name>
</gene>
<accession>A0A8S2SI30</accession>
<feature type="non-terminal residue" evidence="1">
    <location>
        <position position="1"/>
    </location>
</feature>
<dbReference type="PANTHER" id="PTHR31640">
    <property type="entry name" value="TRANSMEMBRANE PROTEIN KIAA1109"/>
    <property type="match status" value="1"/>
</dbReference>
<dbReference type="AlphaFoldDB" id="A0A8S2SI30"/>
<dbReference type="GO" id="GO:0098793">
    <property type="term" value="C:presynapse"/>
    <property type="evidence" value="ECO:0007669"/>
    <property type="project" value="GOC"/>
</dbReference>
<name>A0A8S2SI30_9BILA</name>
<reference evidence="1" key="1">
    <citation type="submission" date="2021-02" db="EMBL/GenBank/DDBJ databases">
        <authorList>
            <person name="Nowell W R."/>
        </authorList>
    </citation>
    <scope>NUCLEOTIDE SEQUENCE</scope>
</reference>
<protein>
    <submittedName>
        <fullName evidence="1">Uncharacterized protein</fullName>
    </submittedName>
</protein>
<dbReference type="InterPro" id="IPR033616">
    <property type="entry name" value="BLTP1"/>
</dbReference>
<evidence type="ECO:0000313" key="2">
    <source>
        <dbReference type="Proteomes" id="UP000676336"/>
    </source>
</evidence>
<proteinExistence type="predicted"/>
<comment type="caution">
    <text evidence="1">The sequence shown here is derived from an EMBL/GenBank/DDBJ whole genome shotgun (WGS) entry which is preliminary data.</text>
</comment>
<dbReference type="PANTHER" id="PTHR31640:SF1">
    <property type="entry name" value="BRIDGE-LIKE LIPID TRANSFER PROTEIN FAMILY MEMBER 1"/>
    <property type="match status" value="1"/>
</dbReference>
<dbReference type="Proteomes" id="UP000676336">
    <property type="component" value="Unassembled WGS sequence"/>
</dbReference>
<feature type="non-terminal residue" evidence="1">
    <location>
        <position position="95"/>
    </location>
</feature>
<dbReference type="GO" id="GO:0048488">
    <property type="term" value="P:synaptic vesicle endocytosis"/>
    <property type="evidence" value="ECO:0007669"/>
    <property type="project" value="TreeGrafter"/>
</dbReference>
<sequence>NKSDQHLATGCLQLSGLVIRGHAMLSHEGLPPERETLEYAWQMEIIVGKISARVTSIQVEKLIGFLKNFYLQIMEDEYTLVRSPVIDKAKWIEKL</sequence>
<dbReference type="EMBL" id="CAJOBI010023484">
    <property type="protein sequence ID" value="CAF4230698.1"/>
    <property type="molecule type" value="Genomic_DNA"/>
</dbReference>
<organism evidence="1 2">
    <name type="scientific">Rotaria magnacalcarata</name>
    <dbReference type="NCBI Taxonomy" id="392030"/>
    <lineage>
        <taxon>Eukaryota</taxon>
        <taxon>Metazoa</taxon>
        <taxon>Spiralia</taxon>
        <taxon>Gnathifera</taxon>
        <taxon>Rotifera</taxon>
        <taxon>Eurotatoria</taxon>
        <taxon>Bdelloidea</taxon>
        <taxon>Philodinida</taxon>
        <taxon>Philodinidae</taxon>
        <taxon>Rotaria</taxon>
    </lineage>
</organism>
<evidence type="ECO:0000313" key="1">
    <source>
        <dbReference type="EMBL" id="CAF4230698.1"/>
    </source>
</evidence>